<feature type="region of interest" description="Disordered" evidence="6">
    <location>
        <begin position="127"/>
        <end position="178"/>
    </location>
</feature>
<keyword evidence="4 7" id="KW-1133">Transmembrane helix</keyword>
<dbReference type="EMBL" id="JARGDH010000004">
    <property type="protein sequence ID" value="KAL0271551.1"/>
    <property type="molecule type" value="Genomic_DNA"/>
</dbReference>
<dbReference type="Pfam" id="PF10177">
    <property type="entry name" value="DUF2371"/>
    <property type="match status" value="1"/>
</dbReference>
<dbReference type="InterPro" id="IPR018787">
    <property type="entry name" value="DUF2371_TMEM200"/>
</dbReference>
<dbReference type="AlphaFoldDB" id="A0AAW2HPL4"/>
<feature type="compositionally biased region" description="Polar residues" evidence="6">
    <location>
        <begin position="152"/>
        <end position="172"/>
    </location>
</feature>
<feature type="transmembrane region" description="Helical" evidence="7">
    <location>
        <begin position="36"/>
        <end position="57"/>
    </location>
</feature>
<feature type="compositionally biased region" description="Polar residues" evidence="6">
    <location>
        <begin position="127"/>
        <end position="145"/>
    </location>
</feature>
<sequence length="538" mass="59703">MAANNPKQVQSYSGQWNVQVVRGKVTTRCLWNACKALSIGLFLMTIGAAMAIVGYYADQLSIRNEIRGNSTVKIKNESRGFHLNNLSYAGPIIMGIGGFIVVAACVMTFEARDSAAKVVPARFKPSMNSSTQLSSTKSTPHTLRSLQRLDSKMNTSCQTPVSKGSYKLSNLGSGDRSPVNDPLGRKLLTSAFVQFSRALMEDSLDGSRHVWRKTNEANLNKSPSAPNLSALEEALPIRLKHNDEATKKKRTQRHQEKVRAIDRCTLLSPQLLQRQALSVDNQFYDTYGCCTPPSPSLCRQCSGKSAGSHDSLHMELGASAGVSGSQASMALDLHDCQVTLKVKDESQNRRSDISRRHQLLRQKPVEDDPYRCSCTSQMIYTNTSDDSVIKTKPRSEGPSCKILQPSKKNFSRSRSCTDDRLPTDKRIYCLEDHKKGKFPSAEKLKCSSDQRSPSRINYHIHRRVDTSRCALHCDQVTNQFLIRKNAKRRKSSQKTEEDSHSTTCRSPTLKSRDASPVKDNSPSPNNAEDVNQTGTDPS</sequence>
<comment type="subcellular location">
    <subcellularLocation>
        <location evidence="1">Membrane</location>
        <topology evidence="1">Multi-pass membrane protein</topology>
    </subcellularLocation>
</comment>
<evidence type="ECO:0000256" key="6">
    <source>
        <dbReference type="SAM" id="MobiDB-lite"/>
    </source>
</evidence>
<dbReference type="PANTHER" id="PTHR31815:SF1">
    <property type="entry name" value="TRANSMEMBRANE PROTEIN 200C"/>
    <property type="match status" value="1"/>
</dbReference>
<accession>A0AAW2HPL4</accession>
<evidence type="ECO:0000256" key="3">
    <source>
        <dbReference type="ARBA" id="ARBA00022692"/>
    </source>
</evidence>
<evidence type="ECO:0000256" key="7">
    <source>
        <dbReference type="SAM" id="Phobius"/>
    </source>
</evidence>
<keyword evidence="5 7" id="KW-0472">Membrane</keyword>
<organism evidence="8">
    <name type="scientific">Menopon gallinae</name>
    <name type="common">poultry shaft louse</name>
    <dbReference type="NCBI Taxonomy" id="328185"/>
    <lineage>
        <taxon>Eukaryota</taxon>
        <taxon>Metazoa</taxon>
        <taxon>Ecdysozoa</taxon>
        <taxon>Arthropoda</taxon>
        <taxon>Hexapoda</taxon>
        <taxon>Insecta</taxon>
        <taxon>Pterygota</taxon>
        <taxon>Neoptera</taxon>
        <taxon>Paraneoptera</taxon>
        <taxon>Psocodea</taxon>
        <taxon>Troctomorpha</taxon>
        <taxon>Phthiraptera</taxon>
        <taxon>Amblycera</taxon>
        <taxon>Menoponidae</taxon>
        <taxon>Menopon</taxon>
    </lineage>
</organism>
<proteinExistence type="inferred from homology"/>
<evidence type="ECO:0000256" key="4">
    <source>
        <dbReference type="ARBA" id="ARBA00022989"/>
    </source>
</evidence>
<name>A0AAW2HPL4_9NEOP</name>
<dbReference type="GO" id="GO:0016020">
    <property type="term" value="C:membrane"/>
    <property type="evidence" value="ECO:0007669"/>
    <property type="project" value="UniProtKB-SubCell"/>
</dbReference>
<feature type="region of interest" description="Disordered" evidence="6">
    <location>
        <begin position="484"/>
        <end position="538"/>
    </location>
</feature>
<protein>
    <recommendedName>
        <fullName evidence="9">Transmembrane protein 200A</fullName>
    </recommendedName>
</protein>
<evidence type="ECO:0000256" key="5">
    <source>
        <dbReference type="ARBA" id="ARBA00023136"/>
    </source>
</evidence>
<evidence type="ECO:0000256" key="2">
    <source>
        <dbReference type="ARBA" id="ARBA00005308"/>
    </source>
</evidence>
<comment type="caution">
    <text evidence="8">The sequence shown here is derived from an EMBL/GenBank/DDBJ whole genome shotgun (WGS) entry which is preliminary data.</text>
</comment>
<dbReference type="PANTHER" id="PTHR31815">
    <property type="entry name" value="AGAP005329-PA"/>
    <property type="match status" value="1"/>
</dbReference>
<reference evidence="8" key="1">
    <citation type="journal article" date="2024" name="Gigascience">
        <title>Chromosome-level genome of the poultry shaft louse Menopon gallinae provides insight into the host-switching and adaptive evolution of parasitic lice.</title>
        <authorList>
            <person name="Xu Y."/>
            <person name="Ma L."/>
            <person name="Liu S."/>
            <person name="Liang Y."/>
            <person name="Liu Q."/>
            <person name="He Z."/>
            <person name="Tian L."/>
            <person name="Duan Y."/>
            <person name="Cai W."/>
            <person name="Li H."/>
            <person name="Song F."/>
        </authorList>
    </citation>
    <scope>NUCLEOTIDE SEQUENCE</scope>
    <source>
        <strain evidence="8">Cailab_2023a</strain>
    </source>
</reference>
<feature type="transmembrane region" description="Helical" evidence="7">
    <location>
        <begin position="88"/>
        <end position="109"/>
    </location>
</feature>
<evidence type="ECO:0008006" key="9">
    <source>
        <dbReference type="Google" id="ProtNLM"/>
    </source>
</evidence>
<evidence type="ECO:0000256" key="1">
    <source>
        <dbReference type="ARBA" id="ARBA00004141"/>
    </source>
</evidence>
<evidence type="ECO:0000313" key="8">
    <source>
        <dbReference type="EMBL" id="KAL0271551.1"/>
    </source>
</evidence>
<comment type="similarity">
    <text evidence="2">Belongs to the TMEM200 family.</text>
</comment>
<gene>
    <name evidence="8" type="ORF">PYX00_008609</name>
</gene>
<keyword evidence="3 7" id="KW-0812">Transmembrane</keyword>
<feature type="compositionally biased region" description="Polar residues" evidence="6">
    <location>
        <begin position="518"/>
        <end position="538"/>
    </location>
</feature>